<dbReference type="GO" id="GO:0000707">
    <property type="term" value="P:meiotic DNA recombinase assembly"/>
    <property type="evidence" value="ECO:0007669"/>
    <property type="project" value="TreeGrafter"/>
</dbReference>
<proteinExistence type="predicted"/>
<evidence type="ECO:0000256" key="7">
    <source>
        <dbReference type="ARBA" id="ARBA00040674"/>
    </source>
</evidence>
<dbReference type="InterPro" id="IPR027417">
    <property type="entry name" value="P-loop_NTPase"/>
</dbReference>
<evidence type="ECO:0000256" key="2">
    <source>
        <dbReference type="ARBA" id="ARBA00022741"/>
    </source>
</evidence>
<dbReference type="GO" id="GO:0140664">
    <property type="term" value="F:ATP-dependent DNA damage sensor activity"/>
    <property type="evidence" value="ECO:0007669"/>
    <property type="project" value="InterPro"/>
</dbReference>
<name>A0A7S3UDT2_9CHLO</name>
<evidence type="ECO:0000256" key="1">
    <source>
        <dbReference type="ARBA" id="ARBA00004123"/>
    </source>
</evidence>
<comment type="subcellular location">
    <subcellularLocation>
        <location evidence="1">Nucleus</location>
    </subcellularLocation>
</comment>
<organism evidence="9">
    <name type="scientific">Picocystis salinarum</name>
    <dbReference type="NCBI Taxonomy" id="88271"/>
    <lineage>
        <taxon>Eukaryota</taxon>
        <taxon>Viridiplantae</taxon>
        <taxon>Chlorophyta</taxon>
        <taxon>Picocystophyceae</taxon>
        <taxon>Picocystales</taxon>
        <taxon>Picocystaceae</taxon>
        <taxon>Picocystis</taxon>
    </lineage>
</organism>
<dbReference type="SUPFAM" id="SSF52540">
    <property type="entry name" value="P-loop containing nucleoside triphosphate hydrolases"/>
    <property type="match status" value="1"/>
</dbReference>
<reference evidence="9" key="1">
    <citation type="submission" date="2021-01" db="EMBL/GenBank/DDBJ databases">
        <authorList>
            <person name="Corre E."/>
            <person name="Pelletier E."/>
            <person name="Niang G."/>
            <person name="Scheremetjew M."/>
            <person name="Finn R."/>
            <person name="Kale V."/>
            <person name="Holt S."/>
            <person name="Cochrane G."/>
            <person name="Meng A."/>
            <person name="Brown T."/>
            <person name="Cohen L."/>
        </authorList>
    </citation>
    <scope>NUCLEOTIDE SEQUENCE</scope>
    <source>
        <strain evidence="9">CCMP1897</strain>
    </source>
</reference>
<dbReference type="GO" id="GO:0005524">
    <property type="term" value="F:ATP binding"/>
    <property type="evidence" value="ECO:0007669"/>
    <property type="project" value="UniProtKB-KW"/>
</dbReference>
<dbReference type="GO" id="GO:0005657">
    <property type="term" value="C:replication fork"/>
    <property type="evidence" value="ECO:0007669"/>
    <property type="project" value="TreeGrafter"/>
</dbReference>
<gene>
    <name evidence="9" type="ORF">PSAL00342_LOCUS5537</name>
</gene>
<dbReference type="GO" id="GO:0008821">
    <property type="term" value="F:crossover junction DNA endonuclease activity"/>
    <property type="evidence" value="ECO:0007669"/>
    <property type="project" value="TreeGrafter"/>
</dbReference>
<evidence type="ECO:0000259" key="8">
    <source>
        <dbReference type="PROSITE" id="PS50162"/>
    </source>
</evidence>
<dbReference type="Gene3D" id="3.40.50.300">
    <property type="entry name" value="P-loop containing nucleotide triphosphate hydrolases"/>
    <property type="match status" value="1"/>
</dbReference>
<evidence type="ECO:0000256" key="5">
    <source>
        <dbReference type="ARBA" id="ARBA00023204"/>
    </source>
</evidence>
<dbReference type="PROSITE" id="PS50162">
    <property type="entry name" value="RECA_2"/>
    <property type="match status" value="1"/>
</dbReference>
<evidence type="ECO:0000256" key="6">
    <source>
        <dbReference type="ARBA" id="ARBA00023242"/>
    </source>
</evidence>
<dbReference type="Pfam" id="PF08423">
    <property type="entry name" value="Rad51"/>
    <property type="match status" value="1"/>
</dbReference>
<dbReference type="GO" id="GO:0033063">
    <property type="term" value="C:Rad51B-Rad51C-Rad51D-XRCC2 complex"/>
    <property type="evidence" value="ECO:0007669"/>
    <property type="project" value="TreeGrafter"/>
</dbReference>
<dbReference type="PIRSF" id="PIRSF005856">
    <property type="entry name" value="Rad51"/>
    <property type="match status" value="1"/>
</dbReference>
<sequence length="351" mass="38306">METDVLRRVSSLRRDVTTLPLASHVRQSLVDAGYATLADLVGATPATVARQAGISQDEALEALQHGGSTSAGLRSPVWRSGKTADVIFEQERRRRRVVTFCPALDELLGGGVAPCEITEFCGVPGIGKTQLGMQLAVDVQIPQEFGGLAGQAVYIDTEGSFMAERAEEIADACLEHLQKIATSAQDADLLRLVSKWDVEKMLANIHFFRVHDSTEQIALVHVLPEFLCAHPEVRLVVLDSVAFHFRQEFRDMAKRTRLLASMMQGLMNVANDSQVAVVLTNQVTTKVHGGGDARLVPALGDSFAHASTNRVLLFWHECERHAHLYKSPYLPGRTVAYALTSQGVRGVDKSA</sequence>
<accession>A0A7S3UDT2</accession>
<dbReference type="GO" id="GO:0033065">
    <property type="term" value="C:Rad51C-XRCC3 complex"/>
    <property type="evidence" value="ECO:0007669"/>
    <property type="project" value="TreeGrafter"/>
</dbReference>
<keyword evidence="3" id="KW-0227">DNA damage</keyword>
<evidence type="ECO:0000313" key="9">
    <source>
        <dbReference type="EMBL" id="CAE0611702.1"/>
    </source>
</evidence>
<dbReference type="PANTHER" id="PTHR46239:SF1">
    <property type="entry name" value="DNA REPAIR PROTEIN RAD51 HOMOLOG 3"/>
    <property type="match status" value="1"/>
</dbReference>
<dbReference type="CDD" id="cd19492">
    <property type="entry name" value="Rad51C"/>
    <property type="match status" value="1"/>
</dbReference>
<dbReference type="InterPro" id="IPR013632">
    <property type="entry name" value="Rad51_C"/>
</dbReference>
<evidence type="ECO:0000256" key="3">
    <source>
        <dbReference type="ARBA" id="ARBA00022763"/>
    </source>
</evidence>
<protein>
    <recommendedName>
        <fullName evidence="7">DNA repair protein RAD51 homolog 3</fullName>
    </recommendedName>
</protein>
<dbReference type="EMBL" id="HBIS01006132">
    <property type="protein sequence ID" value="CAE0611702.1"/>
    <property type="molecule type" value="Transcribed_RNA"/>
</dbReference>
<feature type="domain" description="RecA family profile 1" evidence="8">
    <location>
        <begin position="93"/>
        <end position="283"/>
    </location>
</feature>
<dbReference type="GO" id="GO:0000400">
    <property type="term" value="F:four-way junction DNA binding"/>
    <property type="evidence" value="ECO:0007669"/>
    <property type="project" value="TreeGrafter"/>
</dbReference>
<keyword evidence="6" id="KW-0539">Nucleus</keyword>
<dbReference type="InterPro" id="IPR020588">
    <property type="entry name" value="RecA_ATP-bd"/>
</dbReference>
<dbReference type="GO" id="GO:0007131">
    <property type="term" value="P:reciprocal meiotic recombination"/>
    <property type="evidence" value="ECO:0007669"/>
    <property type="project" value="TreeGrafter"/>
</dbReference>
<keyword evidence="4" id="KW-0067">ATP-binding</keyword>
<dbReference type="PANTHER" id="PTHR46239">
    <property type="entry name" value="DNA REPAIR PROTEIN RAD51 HOMOLOG 3 RAD51C"/>
    <property type="match status" value="1"/>
</dbReference>
<evidence type="ECO:0000256" key="4">
    <source>
        <dbReference type="ARBA" id="ARBA00022840"/>
    </source>
</evidence>
<dbReference type="AlphaFoldDB" id="A0A7S3UDT2"/>
<dbReference type="InterPro" id="IPR016467">
    <property type="entry name" value="DNA_recomb/repair_RecA-like"/>
</dbReference>
<keyword evidence="5" id="KW-0234">DNA repair</keyword>
<keyword evidence="2" id="KW-0547">Nucleotide-binding</keyword>
<dbReference type="InterPro" id="IPR052093">
    <property type="entry name" value="HR_Repair_Mediator"/>
</dbReference>